<keyword evidence="3 6" id="KW-0853">WD repeat</keyword>
<dbReference type="Pfam" id="PF08149">
    <property type="entry name" value="BING4CT"/>
    <property type="match status" value="1"/>
</dbReference>
<dbReference type="GO" id="GO:0000462">
    <property type="term" value="P:maturation of SSU-rRNA from tricistronic rRNA transcript (SSU-rRNA, 5.8S rRNA, LSU-rRNA)"/>
    <property type="evidence" value="ECO:0007669"/>
    <property type="project" value="TreeGrafter"/>
</dbReference>
<dbReference type="AlphaFoldDB" id="A0A7S4KP52"/>
<reference evidence="9" key="1">
    <citation type="submission" date="2021-01" db="EMBL/GenBank/DDBJ databases">
        <authorList>
            <person name="Corre E."/>
            <person name="Pelletier E."/>
            <person name="Niang G."/>
            <person name="Scheremetjew M."/>
            <person name="Finn R."/>
            <person name="Kale V."/>
            <person name="Holt S."/>
            <person name="Cochrane G."/>
            <person name="Meng A."/>
            <person name="Brown T."/>
            <person name="Cohen L."/>
        </authorList>
    </citation>
    <scope>NUCLEOTIDE SEQUENCE</scope>
    <source>
        <strain evidence="9">SoJaBio B1-5/56/2</strain>
    </source>
</reference>
<evidence type="ECO:0000259" key="8">
    <source>
        <dbReference type="SMART" id="SM01033"/>
    </source>
</evidence>
<dbReference type="GO" id="GO:0032040">
    <property type="term" value="C:small-subunit processome"/>
    <property type="evidence" value="ECO:0007669"/>
    <property type="project" value="TreeGrafter"/>
</dbReference>
<proteinExistence type="predicted"/>
<accession>A0A7S4KP52</accession>
<feature type="compositionally biased region" description="Basic and acidic residues" evidence="7">
    <location>
        <begin position="10"/>
        <end position="19"/>
    </location>
</feature>
<dbReference type="PANTHER" id="PTHR14085:SF3">
    <property type="entry name" value="WD REPEAT-CONTAINING PROTEIN 46"/>
    <property type="match status" value="1"/>
</dbReference>
<dbReference type="PANTHER" id="PTHR14085">
    <property type="entry name" value="WD-REPEAT PROTEIN BING4"/>
    <property type="match status" value="1"/>
</dbReference>
<dbReference type="SUPFAM" id="SSF50978">
    <property type="entry name" value="WD40 repeat-like"/>
    <property type="match status" value="1"/>
</dbReference>
<feature type="compositionally biased region" description="Basic and acidic residues" evidence="7">
    <location>
        <begin position="38"/>
        <end position="54"/>
    </location>
</feature>
<dbReference type="InterPro" id="IPR019775">
    <property type="entry name" value="WD40_repeat_CS"/>
</dbReference>
<dbReference type="InterPro" id="IPR036322">
    <property type="entry name" value="WD40_repeat_dom_sf"/>
</dbReference>
<evidence type="ECO:0000256" key="4">
    <source>
        <dbReference type="ARBA" id="ARBA00022737"/>
    </source>
</evidence>
<dbReference type="SMART" id="SM00320">
    <property type="entry name" value="WD40"/>
    <property type="match status" value="3"/>
</dbReference>
<dbReference type="Gene3D" id="2.130.10.10">
    <property type="entry name" value="YVTN repeat-like/Quinoprotein amine dehydrogenase"/>
    <property type="match status" value="1"/>
</dbReference>
<dbReference type="InterPro" id="IPR040315">
    <property type="entry name" value="WDR46/Utp7"/>
</dbReference>
<dbReference type="GO" id="GO:0030686">
    <property type="term" value="C:90S preribosome"/>
    <property type="evidence" value="ECO:0007669"/>
    <property type="project" value="TreeGrafter"/>
</dbReference>
<evidence type="ECO:0000256" key="3">
    <source>
        <dbReference type="ARBA" id="ARBA00022574"/>
    </source>
</evidence>
<gene>
    <name evidence="9" type="ORF">NAES01612_LOCUS9305</name>
</gene>
<sequence length="645" mass="74026">MSVIMPSSSAEKKRNRENRYSAIIEEEERQKKRRRLEKKKEKEKGKEKEEKREEDSEEEDEELLEEQKEAYNKFKREGQKLDLDKVKNKRLKTRLKREERDVERAALAAAKAELLLTHEGGYLEAEGYEKTSEVSQKEIKEAVDIQSAVKSFSLKLDELGPYSIDYSKNGRNLLLGGRKGHLAMIDWHSAKILAEVQVRETVRDVCFLHDHTMWAAAQKKYIYLYDHGGVELHCLKKHVEPRRLQFLPYHFLLVSVGERGQLVYQDTSTGGMVFNAPTKMGTCDCMAQNPRNAVIHLGHSNGVVSLWTPNNRFAAVKMLAHKGSLLSIGIEREGNYMATSGLDGKLKIWDLRMYKALSETSFVHPAHTLAFSQRKMLATGHGPLVQIWKEPIISSPKDPYMQQRFDNNVVENVKFCPYEDVLGAGHAGGFDSLLVPGSGEPNYDTYEADPFESLKQRRESTVKKLLEKVQPDTITLPTTHNNNNNIGTVNINDMDGAKLEDKSLRLKEIEKTKKEKRKARGKSKIQAKMRKKEKKNVSERRAKKVELNIVREEKEKKRESEKGEEIGEANGEESGWVVGWERRRFCGEESVRHGEIGGQRVVFAWWEEKWGRKRGIFGLLVDLLFFFLFLVAPNQDLNLEKSSLP</sequence>
<dbReference type="PROSITE" id="PS00678">
    <property type="entry name" value="WD_REPEATS_1"/>
    <property type="match status" value="1"/>
</dbReference>
<keyword evidence="5" id="KW-0539">Nucleus</keyword>
<dbReference type="PROSITE" id="PS50082">
    <property type="entry name" value="WD_REPEATS_2"/>
    <property type="match status" value="1"/>
</dbReference>
<protein>
    <recommendedName>
        <fullName evidence="8">BING4 C-terminal domain-containing protein</fullName>
    </recommendedName>
</protein>
<feature type="region of interest" description="Disordered" evidence="7">
    <location>
        <begin position="510"/>
        <end position="537"/>
    </location>
</feature>
<comment type="subcellular location">
    <subcellularLocation>
        <location evidence="1">Nucleus</location>
        <location evidence="1">Nucleolus</location>
    </subcellularLocation>
</comment>
<evidence type="ECO:0000256" key="6">
    <source>
        <dbReference type="PROSITE-ProRule" id="PRU00221"/>
    </source>
</evidence>
<feature type="repeat" description="WD" evidence="6">
    <location>
        <begin position="318"/>
        <end position="359"/>
    </location>
</feature>
<evidence type="ECO:0000256" key="2">
    <source>
        <dbReference type="ARBA" id="ARBA00022552"/>
    </source>
</evidence>
<dbReference type="InterPro" id="IPR012952">
    <property type="entry name" value="BING4_C_dom"/>
</dbReference>
<dbReference type="InterPro" id="IPR015943">
    <property type="entry name" value="WD40/YVTN_repeat-like_dom_sf"/>
</dbReference>
<dbReference type="InterPro" id="IPR001680">
    <property type="entry name" value="WD40_rpt"/>
</dbReference>
<feature type="domain" description="BING4 C-terminal" evidence="8">
    <location>
        <begin position="399"/>
        <end position="478"/>
    </location>
</feature>
<keyword evidence="4" id="KW-0677">Repeat</keyword>
<dbReference type="FunFam" id="2.130.10.10:FF:000378">
    <property type="entry name" value="U3 small nucleolar RNA-associated protein 7"/>
    <property type="match status" value="1"/>
</dbReference>
<organism evidence="9">
    <name type="scientific">Paramoeba aestuarina</name>
    <dbReference type="NCBI Taxonomy" id="180227"/>
    <lineage>
        <taxon>Eukaryota</taxon>
        <taxon>Amoebozoa</taxon>
        <taxon>Discosea</taxon>
        <taxon>Flabellinia</taxon>
        <taxon>Dactylopodida</taxon>
        <taxon>Paramoebidae</taxon>
        <taxon>Paramoeba</taxon>
    </lineage>
</organism>
<evidence type="ECO:0000313" key="9">
    <source>
        <dbReference type="EMBL" id="CAE2301128.1"/>
    </source>
</evidence>
<keyword evidence="2" id="KW-0698">rRNA processing</keyword>
<evidence type="ECO:0000256" key="7">
    <source>
        <dbReference type="SAM" id="MobiDB-lite"/>
    </source>
</evidence>
<evidence type="ECO:0000256" key="5">
    <source>
        <dbReference type="ARBA" id="ARBA00023242"/>
    </source>
</evidence>
<dbReference type="PROSITE" id="PS50294">
    <property type="entry name" value="WD_REPEATS_REGION"/>
    <property type="match status" value="1"/>
</dbReference>
<dbReference type="Pfam" id="PF00400">
    <property type="entry name" value="WD40"/>
    <property type="match status" value="1"/>
</dbReference>
<feature type="region of interest" description="Disordered" evidence="7">
    <location>
        <begin position="1"/>
        <end position="71"/>
    </location>
</feature>
<feature type="compositionally biased region" description="Basic residues" evidence="7">
    <location>
        <begin position="514"/>
        <end position="534"/>
    </location>
</feature>
<dbReference type="SMART" id="SM01033">
    <property type="entry name" value="BING4CT"/>
    <property type="match status" value="1"/>
</dbReference>
<feature type="compositionally biased region" description="Acidic residues" evidence="7">
    <location>
        <begin position="55"/>
        <end position="64"/>
    </location>
</feature>
<name>A0A7S4KP52_9EUKA</name>
<evidence type="ECO:0000256" key="1">
    <source>
        <dbReference type="ARBA" id="ARBA00004604"/>
    </source>
</evidence>
<dbReference type="EMBL" id="HBKR01014057">
    <property type="protein sequence ID" value="CAE2301128.1"/>
    <property type="molecule type" value="Transcribed_RNA"/>
</dbReference>